<evidence type="ECO:0000259" key="3">
    <source>
        <dbReference type="Pfam" id="PF01345"/>
    </source>
</evidence>
<dbReference type="Proteomes" id="UP000077066">
    <property type="component" value="Unassembled WGS sequence"/>
</dbReference>
<dbReference type="Pfam" id="PF01345">
    <property type="entry name" value="DUF11"/>
    <property type="match status" value="4"/>
</dbReference>
<feature type="transmembrane region" description="Helical" evidence="2">
    <location>
        <begin position="660"/>
        <end position="683"/>
    </location>
</feature>
<evidence type="ECO:0000256" key="2">
    <source>
        <dbReference type="SAM" id="Phobius"/>
    </source>
</evidence>
<dbReference type="InterPro" id="IPR008969">
    <property type="entry name" value="CarboxyPept-like_regulatory"/>
</dbReference>
<feature type="transmembrane region" description="Helical" evidence="2">
    <location>
        <begin position="704"/>
        <end position="727"/>
    </location>
</feature>
<dbReference type="Gene3D" id="2.60.40.1170">
    <property type="entry name" value="Mu homology domain, subdomain B"/>
    <property type="match status" value="2"/>
</dbReference>
<dbReference type="PANTHER" id="PTHR45992:SF2">
    <property type="entry name" value="EUKARYOTIC ELONGATION FACTOR 2 KINASE"/>
    <property type="match status" value="1"/>
</dbReference>
<dbReference type="InterPro" id="IPR051852">
    <property type="entry name" value="Alpha-type_PK"/>
</dbReference>
<dbReference type="EMBL" id="LWMT01000277">
    <property type="protein sequence ID" value="KZX10355.1"/>
    <property type="molecule type" value="Genomic_DNA"/>
</dbReference>
<dbReference type="InterPro" id="IPR006626">
    <property type="entry name" value="PbH1"/>
</dbReference>
<dbReference type="GO" id="GO:1903013">
    <property type="term" value="P:response to differentiation-inducing factor 1"/>
    <property type="evidence" value="ECO:0007669"/>
    <property type="project" value="TreeGrafter"/>
</dbReference>
<dbReference type="SMART" id="SM00710">
    <property type="entry name" value="PbH1"/>
    <property type="match status" value="15"/>
</dbReference>
<feature type="region of interest" description="Disordered" evidence="1">
    <location>
        <begin position="587"/>
        <end position="645"/>
    </location>
</feature>
<feature type="domain" description="DUF11" evidence="3">
    <location>
        <begin position="2688"/>
        <end position="2801"/>
    </location>
</feature>
<feature type="region of interest" description="Disordered" evidence="1">
    <location>
        <begin position="2984"/>
        <end position="3051"/>
    </location>
</feature>
<evidence type="ECO:0000256" key="1">
    <source>
        <dbReference type="SAM" id="MobiDB-lite"/>
    </source>
</evidence>
<dbReference type="PANTHER" id="PTHR45992">
    <property type="entry name" value="EUKARYOTIC ELONGATION FACTOR 2 KINASE-RELATED"/>
    <property type="match status" value="1"/>
</dbReference>
<comment type="caution">
    <text evidence="4">The sequence shown here is derived from an EMBL/GenBank/DDBJ whole genome shotgun (WGS) entry which is preliminary data.</text>
</comment>
<feature type="domain" description="DUF11" evidence="3">
    <location>
        <begin position="1694"/>
        <end position="1794"/>
    </location>
</feature>
<dbReference type="GO" id="GO:0031037">
    <property type="term" value="P:myosin II filament disassembly"/>
    <property type="evidence" value="ECO:0007669"/>
    <property type="project" value="TreeGrafter"/>
</dbReference>
<dbReference type="GO" id="GO:0004674">
    <property type="term" value="F:protein serine/threonine kinase activity"/>
    <property type="evidence" value="ECO:0007669"/>
    <property type="project" value="TreeGrafter"/>
</dbReference>
<keyword evidence="2" id="KW-0812">Transmembrane</keyword>
<dbReference type="OrthoDB" id="71559at2157"/>
<feature type="domain" description="DUF11" evidence="3">
    <location>
        <begin position="1814"/>
        <end position="1926"/>
    </location>
</feature>
<dbReference type="SUPFAM" id="SSF49464">
    <property type="entry name" value="Carboxypeptidase regulatory domain-like"/>
    <property type="match status" value="4"/>
</dbReference>
<dbReference type="InterPro" id="IPR001434">
    <property type="entry name" value="OmcB-like_DUF11"/>
</dbReference>
<reference evidence="4 5" key="1">
    <citation type="submission" date="2016-04" db="EMBL/GenBank/DDBJ databases">
        <title>Genome sequence of Methanobrevibacter filiformis DSM 11501.</title>
        <authorList>
            <person name="Poehlein A."/>
            <person name="Seedorf H."/>
            <person name="Daniel R."/>
        </authorList>
    </citation>
    <scope>NUCLEOTIDE SEQUENCE [LARGE SCALE GENOMIC DNA]</scope>
    <source>
        <strain evidence="4 5">DSM 11501</strain>
    </source>
</reference>
<evidence type="ECO:0000313" key="5">
    <source>
        <dbReference type="Proteomes" id="UP000077066"/>
    </source>
</evidence>
<keyword evidence="2" id="KW-0472">Membrane</keyword>
<protein>
    <recommendedName>
        <fullName evidence="3">DUF11 domain-containing protein</fullName>
    </recommendedName>
</protein>
<accession>A0A162FAS5</accession>
<keyword evidence="2" id="KW-1133">Transmembrane helix</keyword>
<dbReference type="RefSeq" id="WP_066973784.1">
    <property type="nucleotide sequence ID" value="NZ_LWMT01000277.1"/>
</dbReference>
<feature type="domain" description="DUF11" evidence="3">
    <location>
        <begin position="303"/>
        <end position="402"/>
    </location>
</feature>
<name>A0A162FAS5_9EURY</name>
<gene>
    <name evidence="4" type="ORF">MBFIL_17860</name>
</gene>
<dbReference type="InterPro" id="IPR011050">
    <property type="entry name" value="Pectin_lyase_fold/virulence"/>
</dbReference>
<sequence length="3083" mass="323239">MSFNGISLNSTLVINPILDTKVNSSVSINGTLLDGSGVPISGVIVDLVVNGVSYNTTTDANGKWNITYLVNSTGVINVEAVFSGNSNYTACVNTTHFNGATSNSTLIINPILDNKLGSSVSINGTLFDENNSGIANVTVVVTVNGVSYNTTTDANGNWSIDYLVGSSGLINVVAIFYGDNNHAGAGNETSFDGVPLNSTLIINPITDVKVNSSVNINGTLLDENNSGISNVTVVVTVNGVSYNLTTDVNGKWSIDYLVGSSGVINVVAVFDGNDKYLSAVNSTSFLVTNYVNVSVLKVSNVTGYVNVGDNVTYTITVTNYGLTNATGVFVTDKLNTTMLSFVSSSANRGAYDSNTGIWTIGDLGAGETLVLNITVTVIGKGAIVNVANVTADQNNTDNGTGNSTINVKSDTNLSASIPDAKIGDTVNITLNLTDLDGNPVNTVANVTIDGILYPDVEFINGIAKVPYNVTEAQKNITVKFEGNDKYNPSNDTVGVNFTKKDANINIHVPDTKIGHNATTTITLRDADGKPISNASVKVILNDKVIGTFITDNNGQIHPVISVNQDNILKAEFSGNDEYNFVEKITNFKGNSSNNNTNNSNNNTNNSNNSNNNTNNSNNNNNSNNTNNSNNANNNGNGDNDSNNNSHELVGSNINMKKTGVSLVIIMGLILVLSLFGLILLNKLRNKGSYKMSNSNVNNNSKNSVFKIAIVISLIAILFVSVSSVSAIDVTISTTNATGINGTLNNVTRGVDINNSITLSAGVYNKTVDRGNTISFSNKSLSICGNGAPSEVIIDGNNAGRLFTISGSNNNISFENIMFSKGKADVAGAAFSITGNSTVIFKNCIFTSNIANGSYGYGGAIYNTGSNLTLNNSIFTNNGLNISYNGTNSYGAGGAIYSTVNLTVINSIFTNNSINLIMNGARSDAEGGAIYSTVNLTVKNSTFTNNGITLIMLRGGVCYGYGGVIHNRDGSSDITNSSFSNNHMNLTNALSYLAAARGGIIYNTGSFSMSNSNFANNTLNSTDFDEGGVIYNMGSFSLSSSNFANNTSHFLNSITCGGVILNGGNFSVSGSNFTNNGVNSAYGVGGVIASGGNFSVSGSNFMGNSLNGNTSQGGLILNGGNFSVSGSNFTSNGVNCSSGYGGLILNDGNFSVSGSNFTGNGVNCSSGYGGLILNNGYGNFSVSGSNFTGNGMNCSIRGFGGVIFNNLHVYRYDNYYYSGSFSVSGSNFTGNGVNCSSGFGGVIFNDGNFSVSGSNFTGNGVNCSSGFGGVIFNNNSYFYIYEDNDRYDNSSLLGNFSVSGSNFIGNGVNCSSGGFGGAISNCQGDVVVVTSSFINNSASYGGGIYSNGSLVVNVSNFTGNTQAIGINTTNFTLNNNNILNNNLSIQFMYDNINYTLTNLTANGTIIKNNNYTYDICGNNSTYVILKGSVFDTAYKGFIIINGNNNAIHNSNISNISNTAITINTTSFGNAFINLTLSNNSLAIHFLGNNNIFTNGTLDGNKIGAIIGGLNNTIISATIVNNRVIGVNITGTSNNLNYNRLYNNTLGLLNSGTNTNANFNWWGLNNITSQYTNTGVNFNLTYWYVLELSLNNTFNTTVNATRNYSKNIPANLSYTLALNNMTNNPTNDPDLLPYFTVNLLIRNSTSVVNNVSGDIRTFIFSEEVMLTGTNLQESINALVDGEDLVLIIENGTIVNLSIVKVASVATISNNDAIEFIINITNNGTEFASNVTFTDILPVNFKFINVSRGSYNTTTGIWTVGNIGPKVTITLVMTAQAIKSGTVNNTANNVTAIETLTNPNINSTVTITIISALNLDITKVSNVTGLNNLRIGDHVKYIITVKNNGLDNASNVRVYDVLNSKLTFLTYNSSTGTYNNTTGLWNVGTLNANQTATLEIEVIIANNGTIENIANITANELIFNGSNTSANTTIYVGSSNTTLLINPIVDTKVNTSVNINGTLLDGNGLPISGVTVVVTVNGVNYNATTDASGNWNISYLVNSTGLINVEALFNGNSNYTGAVNSTSFNGLALNSTLIINPIGDTKVNSSVSINGTLLDGNGLPIGGVIVVVTVNGVNYNVTTDVSGNWNISYFVNSAGLINVEALFNGNSNYTGAVNSTSFSGVSLNSTLIINPIGDTKVNSSVSINGTLLDGNGLPIGGVIVVVIVNGVSYNVTTDVSGNWNISYLVNSTGLINVEALFNGNSNYAGAVNSTSFNGLALNSTLIINPIGDTKVNTSVSINGTLLDGNGLPIGGVIVVVTVNGVNYNVTTDVSGNWNISYLVNSTGVINVVAEFAGNNNYTGAVNTTHFNGPILNSTLIINPILDTKVGSSVSINGTLFAENNNSIANVTVVVTVHGVNYNTTTDINGNWNINYLVGSSGLINVVAIFYGNNNYAGAGNETSFSGVPLNSTLIINPIVDAKVNSSVSINGSLLDENGAPISGVTVNLIVNNVSYSATTGVSGNWNITYHVGSTGVINVVAEFIGNANYTSSANTTHFNGLALNSTLVINPIPDTKINSSVSINGSLLDESNKAISDVTVVVTVNGVNYNATTDTSGKWSITYLVNSSGNINVVAEFTGNVNYSAAVNSTNFNGVSLNSTLVINPVTNTKVNSSVSINGSLFDENGAPISDVTVVVTVNGVNYNATTDSSGKWNISYLVNSSGNINVVAEFTGNANYFAAVNSTSFVVTNYVNVSVVKVSNVTGYVNVGDNVTYTITATNYGVSNATHVFVTDKLNTTMLSFVSSSANRGHYDSNAGIWTIGNLNAGETVVLNITVTVIASGTIVNVANVTMDQNNTDNANGTSNSTINVKYDTHLNASIPDAKVGDTVNITLNLTDLDGNPVSTVANVTVDGVLYPNVEFLNGITKVPYNITEIKKNITVKFEGNNKYNPSNDIVGVNFTKKDANIHIHIPDTKIGHNATATITLRDAEGKPISNASIKVILNDKVIGTFITDKDGQIHPIISVSQDNNLKTEFSGNDEYNAAEKIINFKGNSSNTNNTNNTNNTDGTNNTNNTGTNNTNNTGTNNTDGTNNTNNTGTNNNTINNNTSNNNSHKVAGSNVSMKRTGVHLIAIILILSLFGSISIRKLKK</sequence>
<dbReference type="PATRIC" id="fig|55758.3.peg.2002"/>
<feature type="compositionally biased region" description="Low complexity" evidence="1">
    <location>
        <begin position="2985"/>
        <end position="3046"/>
    </location>
</feature>
<feature type="compositionally biased region" description="Low complexity" evidence="1">
    <location>
        <begin position="590"/>
        <end position="645"/>
    </location>
</feature>
<feature type="transmembrane region" description="Helical" evidence="2">
    <location>
        <begin position="3060"/>
        <end position="3078"/>
    </location>
</feature>
<dbReference type="SUPFAM" id="SSF51126">
    <property type="entry name" value="Pectin lyase-like"/>
    <property type="match status" value="1"/>
</dbReference>
<organism evidence="4 5">
    <name type="scientific">Methanobrevibacter filiformis</name>
    <dbReference type="NCBI Taxonomy" id="55758"/>
    <lineage>
        <taxon>Archaea</taxon>
        <taxon>Methanobacteriati</taxon>
        <taxon>Methanobacteriota</taxon>
        <taxon>Methanomada group</taxon>
        <taxon>Methanobacteria</taxon>
        <taxon>Methanobacteriales</taxon>
        <taxon>Methanobacteriaceae</taxon>
        <taxon>Methanobrevibacter</taxon>
    </lineage>
</organism>
<dbReference type="STRING" id="55758.MBFIL_17860"/>
<keyword evidence="5" id="KW-1185">Reference proteome</keyword>
<evidence type="ECO:0000313" key="4">
    <source>
        <dbReference type="EMBL" id="KZX10355.1"/>
    </source>
</evidence>
<proteinExistence type="predicted"/>